<evidence type="ECO:0000256" key="14">
    <source>
        <dbReference type="SAM" id="SignalP"/>
    </source>
</evidence>
<evidence type="ECO:0000256" key="7">
    <source>
        <dbReference type="ARBA" id="ARBA00023065"/>
    </source>
</evidence>
<keyword evidence="14" id="KW-0732">Signal</keyword>
<feature type="domain" description="TonB-dependent receptor plug" evidence="16">
    <location>
        <begin position="231"/>
        <end position="356"/>
    </location>
</feature>
<dbReference type="InterPro" id="IPR023997">
    <property type="entry name" value="TonB-dep_OMP_SusC/RagA_CS"/>
</dbReference>
<evidence type="ECO:0000256" key="8">
    <source>
        <dbReference type="ARBA" id="ARBA00023077"/>
    </source>
</evidence>
<evidence type="ECO:0000256" key="4">
    <source>
        <dbReference type="ARBA" id="ARBA00022496"/>
    </source>
</evidence>
<dbReference type="AlphaFoldDB" id="A0A4V3GKX8"/>
<comment type="similarity">
    <text evidence="11 12">Belongs to the TonB-dependent receptor family.</text>
</comment>
<evidence type="ECO:0000256" key="6">
    <source>
        <dbReference type="ARBA" id="ARBA00023004"/>
    </source>
</evidence>
<evidence type="ECO:0000256" key="1">
    <source>
        <dbReference type="ARBA" id="ARBA00004571"/>
    </source>
</evidence>
<keyword evidence="5 11" id="KW-0812">Transmembrane</keyword>
<keyword evidence="6" id="KW-0408">Iron</keyword>
<evidence type="ECO:0000259" key="16">
    <source>
        <dbReference type="Pfam" id="PF07715"/>
    </source>
</evidence>
<dbReference type="InterPro" id="IPR012910">
    <property type="entry name" value="Plug_dom"/>
</dbReference>
<dbReference type="PANTHER" id="PTHR32552">
    <property type="entry name" value="FERRICHROME IRON RECEPTOR-RELATED"/>
    <property type="match status" value="1"/>
</dbReference>
<keyword evidence="10 11" id="KW-0998">Cell outer membrane</keyword>
<reference evidence="17 18" key="1">
    <citation type="submission" date="2019-03" db="EMBL/GenBank/DDBJ databases">
        <title>Genomic Encyclopedia of Type Strains, Phase IV (KMG-IV): sequencing the most valuable type-strain genomes for metagenomic binning, comparative biology and taxonomic classification.</title>
        <authorList>
            <person name="Goeker M."/>
        </authorList>
    </citation>
    <scope>NUCLEOTIDE SEQUENCE [LARGE SCALE GENOMIC DNA]</scope>
    <source>
        <strain evidence="17 18">DSM 100059</strain>
    </source>
</reference>
<dbReference type="GO" id="GO:0006826">
    <property type="term" value="P:iron ion transport"/>
    <property type="evidence" value="ECO:0007669"/>
    <property type="project" value="UniProtKB-KW"/>
</dbReference>
<evidence type="ECO:0000313" key="17">
    <source>
        <dbReference type="EMBL" id="TDW97372.1"/>
    </source>
</evidence>
<feature type="signal peptide" evidence="14">
    <location>
        <begin position="1"/>
        <end position="25"/>
    </location>
</feature>
<evidence type="ECO:0000256" key="13">
    <source>
        <dbReference type="SAM" id="MobiDB-lite"/>
    </source>
</evidence>
<accession>A0A4V3GKX8</accession>
<dbReference type="InterPro" id="IPR037066">
    <property type="entry name" value="Plug_dom_sf"/>
</dbReference>
<evidence type="ECO:0000256" key="5">
    <source>
        <dbReference type="ARBA" id="ARBA00022692"/>
    </source>
</evidence>
<comment type="caution">
    <text evidence="17">The sequence shown here is derived from an EMBL/GenBank/DDBJ whole genome shotgun (WGS) entry which is preliminary data.</text>
</comment>
<evidence type="ECO:0000256" key="11">
    <source>
        <dbReference type="PROSITE-ProRule" id="PRU01360"/>
    </source>
</evidence>
<keyword evidence="2 11" id="KW-0813">Transport</keyword>
<evidence type="ECO:0000313" key="18">
    <source>
        <dbReference type="Proteomes" id="UP000294498"/>
    </source>
</evidence>
<dbReference type="PROSITE" id="PS52016">
    <property type="entry name" value="TONB_DEPENDENT_REC_3"/>
    <property type="match status" value="1"/>
</dbReference>
<feature type="domain" description="TonB-dependent receptor-like beta-barrel" evidence="15">
    <location>
        <begin position="573"/>
        <end position="1145"/>
    </location>
</feature>
<feature type="chain" id="PRO_5020241752" evidence="14">
    <location>
        <begin position="26"/>
        <end position="1189"/>
    </location>
</feature>
<gene>
    <name evidence="17" type="ORF">EDB95_5220</name>
</gene>
<dbReference type="RefSeq" id="WP_162852795.1">
    <property type="nucleotide sequence ID" value="NZ_SODV01000002.1"/>
</dbReference>
<keyword evidence="4" id="KW-0410">Iron transport</keyword>
<evidence type="ECO:0000256" key="10">
    <source>
        <dbReference type="ARBA" id="ARBA00023237"/>
    </source>
</evidence>
<comment type="subcellular location">
    <subcellularLocation>
        <location evidence="1 11">Cell outer membrane</location>
        <topology evidence="1 11">Multi-pass membrane protein</topology>
    </subcellularLocation>
</comment>
<dbReference type="GO" id="GO:0009279">
    <property type="term" value="C:cell outer membrane"/>
    <property type="evidence" value="ECO:0007669"/>
    <property type="project" value="UniProtKB-SubCell"/>
</dbReference>
<evidence type="ECO:0000256" key="9">
    <source>
        <dbReference type="ARBA" id="ARBA00023136"/>
    </source>
</evidence>
<dbReference type="PANTHER" id="PTHR32552:SF81">
    <property type="entry name" value="TONB-DEPENDENT OUTER MEMBRANE RECEPTOR"/>
    <property type="match status" value="1"/>
</dbReference>
<evidence type="ECO:0000256" key="3">
    <source>
        <dbReference type="ARBA" id="ARBA00022452"/>
    </source>
</evidence>
<dbReference type="NCBIfam" id="TIGR04056">
    <property type="entry name" value="OMP_RagA_SusC"/>
    <property type="match status" value="1"/>
</dbReference>
<dbReference type="Pfam" id="PF07715">
    <property type="entry name" value="Plug"/>
    <property type="match status" value="1"/>
</dbReference>
<dbReference type="Gene3D" id="2.40.170.20">
    <property type="entry name" value="TonB-dependent receptor, beta-barrel domain"/>
    <property type="match status" value="1"/>
</dbReference>
<dbReference type="NCBIfam" id="TIGR04057">
    <property type="entry name" value="SusC_RagA_signa"/>
    <property type="match status" value="1"/>
</dbReference>
<protein>
    <submittedName>
        <fullName evidence="17">TonB-linked SusC/RagA family outer membrane protein</fullName>
    </submittedName>
</protein>
<dbReference type="InterPro" id="IPR000531">
    <property type="entry name" value="Beta-barrel_TonB"/>
</dbReference>
<organism evidence="17 18">
    <name type="scientific">Dinghuibacter silviterrae</name>
    <dbReference type="NCBI Taxonomy" id="1539049"/>
    <lineage>
        <taxon>Bacteria</taxon>
        <taxon>Pseudomonadati</taxon>
        <taxon>Bacteroidota</taxon>
        <taxon>Chitinophagia</taxon>
        <taxon>Chitinophagales</taxon>
        <taxon>Chitinophagaceae</taxon>
        <taxon>Dinghuibacter</taxon>
    </lineage>
</organism>
<keyword evidence="8 12" id="KW-0798">TonB box</keyword>
<keyword evidence="18" id="KW-1185">Reference proteome</keyword>
<dbReference type="Proteomes" id="UP000294498">
    <property type="component" value="Unassembled WGS sequence"/>
</dbReference>
<feature type="region of interest" description="Disordered" evidence="13">
    <location>
        <begin position="71"/>
        <end position="98"/>
    </location>
</feature>
<keyword evidence="3 11" id="KW-1134">Transmembrane beta strand</keyword>
<dbReference type="Pfam" id="PF00593">
    <property type="entry name" value="TonB_dep_Rec_b-barrel"/>
    <property type="match status" value="1"/>
</dbReference>
<evidence type="ECO:0000259" key="15">
    <source>
        <dbReference type="Pfam" id="PF00593"/>
    </source>
</evidence>
<proteinExistence type="inferred from homology"/>
<name>A0A4V3GKX8_9BACT</name>
<dbReference type="InterPro" id="IPR036942">
    <property type="entry name" value="Beta-barrel_TonB_sf"/>
</dbReference>
<evidence type="ECO:0000256" key="2">
    <source>
        <dbReference type="ARBA" id="ARBA00022448"/>
    </source>
</evidence>
<keyword evidence="7" id="KW-0406">Ion transport</keyword>
<dbReference type="EMBL" id="SODV01000002">
    <property type="protein sequence ID" value="TDW97372.1"/>
    <property type="molecule type" value="Genomic_DNA"/>
</dbReference>
<evidence type="ECO:0000256" key="12">
    <source>
        <dbReference type="RuleBase" id="RU003357"/>
    </source>
</evidence>
<dbReference type="InterPro" id="IPR039426">
    <property type="entry name" value="TonB-dep_rcpt-like"/>
</dbReference>
<sequence length="1189" mass="128682">MKLRQPKFPWVLGLFLFLQAHPTAAQSTAPVTAPSAAPVTAPSAAPAVAPSAAPAAAPSAAPAIAPSAAPAAAPSARTSDTLPPAKDTTKLPGSDSVKTVVADTTPAKPAAHAVAPPARAAAGAAADTLPKKPSFKGPEINGIVSGPNDYPLDSANVTTAGGLAIRAAADGSFKAPFVKGSFLLVSRRGYETVKVVMTAPGAILMVKLAKSATKEIQEVTVTALGISQKSRAVGYSIQEVGGQEVAVAKETNFVDALQGKLAGVNINANNGSMGGSTKVTIRGNKSITQTNDAIYVVDGVFMNNENVNSVGQQIGGGGYDYGSPIQDINPDDIQEISVLKGAAASALYGSRGQNGVILVTTKKGAPGRKFGVDYSLNVEAQQVYVLPKFQNEYGAGIGNSFDTLWYNQNPQYFKSPTSPAYSDPVRGGYDLMPQYSVDESWGPKLNGQLIRAYYSFDQDKGNPFFDQLTPWSPQPNNVKDFFNTGVTVNNSIAFGGSDDKATYRFSYGNMAQKFILPNSNQVRNNLSINASYKVNPWLTSVVAANYVSNNATGRPGTGFTGANPMLNFVEYGQRQLEDAKLRYYKFPDGTQLSWNRTSFSNPAPAFDDNIYWIRYMEPETDSRNRLFGQAGFDLKPVSWLTIQARIFMDMYHILQEERTAKDYFAGSYTRTDRQFQELDYQLLATARKNLDKNWDLNVTAGGNVEQQNDQYNTGAIPISEGLIIPGLYTLSNANGPVIYSGDIVRKQINSVFATGTLGYRDLLFLDVTGRNDWTSALAPGHNAYFYPSAALAFVFSDLLKARWLSFGKLRTSWAQIGNDITPYSIYDTYSAPGLFGTEPTMATNPVKNNPNLKPERSTEYEEGLEARFFRDRIGLDFTWYDRTTRDLIIPMQITPTTGYTNVYVNAGAVRNRGIEVELSGRPLDLKRFSWDIGINFARNSNKVTQLTVPNNPSQNEIVIATERRLHSVSDAAIKGQSLFALTGTDYTYLNGQKVVDSTGLYVPSAPGQVIGHTAPDFTGGVTNTLRWGNLSLSVLVDFQHGGNFFSYTNLYGEYSGTLAVTAANGIRENGIVAQGVYKDGSPNTTNIPAMTYFDADQGKRVNKANVYDASYVYLREVRLGYSLPAKWAERLKADALRLSLYGRNLWLIHSNAPNVDPSNIVNSDSNVQGLEGGALPSVRTFGLNLTASF</sequence>
<dbReference type="SUPFAM" id="SSF56935">
    <property type="entry name" value="Porins"/>
    <property type="match status" value="1"/>
</dbReference>
<dbReference type="Gene3D" id="2.170.130.10">
    <property type="entry name" value="TonB-dependent receptor, plug domain"/>
    <property type="match status" value="1"/>
</dbReference>
<keyword evidence="9 11" id="KW-0472">Membrane</keyword>
<dbReference type="InterPro" id="IPR023996">
    <property type="entry name" value="TonB-dep_OMP_SusC/RagA"/>
</dbReference>